<dbReference type="AlphaFoldDB" id="A0A5P8P461"/>
<proteinExistence type="predicted"/>
<dbReference type="KEGG" id="sulg:FJR48_06660"/>
<protein>
    <submittedName>
        <fullName evidence="1">Uncharacterized protein</fullName>
    </submittedName>
</protein>
<keyword evidence="2" id="KW-1185">Reference proteome</keyword>
<sequence length="546" mass="63348">MNEAITKIDFKSTTPINNKAAYVTSQCYTKTEDNITDIKHNPCFSCHINSEAPNYIDDADLQTGFDFSEYTKSNRFINLFKDRTTLVNNISDAEILEYIKKNNYKDSNNNLLLKNKLSSLPEEWDVNSNGIWDGYMPDCYFNFDNEGFDKTPNGKYTLWRAFAYYPFLGTFWPTNGSTDDVLIRLDALFSKDTNGTFNLEIYKLNLAIVESLIKQKDVKIDSVDENKYGVDLNQNNTLDIADTVKFKWDTPDYNISTQKLSNFSMSYVGLAKEKLESNEYLIAPGLYPKFTEFLHSVRYIDIDENDTIKIASRMKELRYAKKTNWNTYSQMQNYSMTEIKEKDDFPDRLRTILGNSEKGLQTGLGWTYQGFIEDAKGQLRPQNYEETLYCIGCHSGVGAITDSTFVFQRKFEYDTFQNGWYHWAQDANGFKNIQEPKTKDDRYEYSLYLEVNHAGDEFRDNDEIIKKFFTADGELKENEITILHNDISHLIIPSKKRALDLNKAYKVIVDEQSYIYGRDAHVKPVENVHKNVIPFTSTGNQKVVFE</sequence>
<name>A0A5P8P461_9BACT</name>
<accession>A0A5P8P461</accession>
<dbReference type="EMBL" id="CP043617">
    <property type="protein sequence ID" value="QFR50455.1"/>
    <property type="molecule type" value="Genomic_DNA"/>
</dbReference>
<dbReference type="OrthoDB" id="8692at2"/>
<evidence type="ECO:0000313" key="2">
    <source>
        <dbReference type="Proteomes" id="UP000326944"/>
    </source>
</evidence>
<dbReference type="Proteomes" id="UP000326944">
    <property type="component" value="Chromosome"/>
</dbReference>
<evidence type="ECO:0000313" key="1">
    <source>
        <dbReference type="EMBL" id="QFR50455.1"/>
    </source>
</evidence>
<reference evidence="1 2" key="1">
    <citation type="submission" date="2019-09" db="EMBL/GenBank/DDBJ databases">
        <title>Sulfurimonas gotlandica sp. nov., a chemoautotrophic and psychrotolerant epsilonproteobacterium isolated from a pelagic redoxcline, and an emended description of the genus Sulfurimonas.</title>
        <authorList>
            <person name="Wang S."/>
            <person name="Jiang L."/>
            <person name="Shao S."/>
        </authorList>
    </citation>
    <scope>NUCLEOTIDE SEQUENCE [LARGE SCALE GENOMIC DNA]</scope>
    <source>
        <strain evidence="1 2">GYSZ_1</strain>
    </source>
</reference>
<gene>
    <name evidence="1" type="ORF">FJR48_06660</name>
</gene>
<organism evidence="1 2">
    <name type="scientific">Sulfurimonas lithotrophica</name>
    <dbReference type="NCBI Taxonomy" id="2590022"/>
    <lineage>
        <taxon>Bacteria</taxon>
        <taxon>Pseudomonadati</taxon>
        <taxon>Campylobacterota</taxon>
        <taxon>Epsilonproteobacteria</taxon>
        <taxon>Campylobacterales</taxon>
        <taxon>Sulfurimonadaceae</taxon>
        <taxon>Sulfurimonas</taxon>
    </lineage>
</organism>